<dbReference type="EMBL" id="BAAADN010000030">
    <property type="protein sequence ID" value="GAA0463410.1"/>
    <property type="molecule type" value="Genomic_DNA"/>
</dbReference>
<dbReference type="RefSeq" id="WP_244698531.1">
    <property type="nucleotide sequence ID" value="NZ_BAAADN010000030.1"/>
</dbReference>
<sequence length="164" mass="18073">MATHLSREQTEAWLDETVVQGVESESGDGAEYNLQLQLSRLPLHVIKEETWGPLRIVGECTFDTDRVAALVENAERRQELLLGLNPVLAGAPGFYTFLDDEGDPCEFPRVHSILLEDRLYPDGASQQALMNSVMATASTMRSIQNTAAALQNQSIQSAHDDSTE</sequence>
<dbReference type="Proteomes" id="UP000830542">
    <property type="component" value="Chromosome"/>
</dbReference>
<dbReference type="AlphaFoldDB" id="A0AAV3SGF1"/>
<reference evidence="2" key="2">
    <citation type="submission" date="2022-04" db="EMBL/GenBank/DDBJ databases">
        <title>Sequencing and genomic assembly of Halococcus dombrowskii.</title>
        <authorList>
            <person name="Lim S.W."/>
            <person name="MacLea K.S."/>
        </authorList>
    </citation>
    <scope>NUCLEOTIDE SEQUENCE</scope>
    <source>
        <strain evidence="2">H4</strain>
    </source>
</reference>
<evidence type="ECO:0000313" key="3">
    <source>
        <dbReference type="Proteomes" id="UP000830542"/>
    </source>
</evidence>
<dbReference type="Gene3D" id="3.30.1460.10">
    <property type="match status" value="1"/>
</dbReference>
<dbReference type="KEGG" id="hdo:MUK72_07910"/>
<reference evidence="1" key="1">
    <citation type="journal article" date="2014" name="Int. J. Syst. Evol. Microbiol.">
        <title>Complete genome sequence of Corynebacterium casei LMG S-19264T (=DSM 44701T), isolated from a smear-ripened cheese.</title>
        <authorList>
            <consortium name="US DOE Joint Genome Institute (JGI-PGF)"/>
            <person name="Walter F."/>
            <person name="Albersmeier A."/>
            <person name="Kalinowski J."/>
            <person name="Ruckert C."/>
        </authorList>
    </citation>
    <scope>NUCLEOTIDE SEQUENCE</scope>
    <source>
        <strain evidence="1">JCM 12289</strain>
    </source>
</reference>
<evidence type="ECO:0000313" key="1">
    <source>
        <dbReference type="EMBL" id="GAA0463410.1"/>
    </source>
</evidence>
<dbReference type="Proteomes" id="UP001500962">
    <property type="component" value="Unassembled WGS sequence"/>
</dbReference>
<evidence type="ECO:0000313" key="4">
    <source>
        <dbReference type="Proteomes" id="UP001500962"/>
    </source>
</evidence>
<evidence type="ECO:0000313" key="2">
    <source>
        <dbReference type="EMBL" id="UOO93898.1"/>
    </source>
</evidence>
<protein>
    <submittedName>
        <fullName evidence="1">Uncharacterized protein</fullName>
    </submittedName>
</protein>
<accession>A0AAV3SGF1</accession>
<keyword evidence="3" id="KW-1185">Reference proteome</keyword>
<proteinExistence type="predicted"/>
<organism evidence="1 4">
    <name type="scientific">Halococcus dombrowskii</name>
    <dbReference type="NCBI Taxonomy" id="179637"/>
    <lineage>
        <taxon>Archaea</taxon>
        <taxon>Methanobacteriati</taxon>
        <taxon>Methanobacteriota</taxon>
        <taxon>Stenosarchaea group</taxon>
        <taxon>Halobacteria</taxon>
        <taxon>Halobacteriales</taxon>
        <taxon>Halococcaceae</taxon>
        <taxon>Halococcus</taxon>
    </lineage>
</organism>
<reference evidence="1" key="3">
    <citation type="submission" date="2023-12" db="EMBL/GenBank/DDBJ databases">
        <authorList>
            <person name="Sun Q."/>
            <person name="Inoue M."/>
        </authorList>
    </citation>
    <scope>NUCLEOTIDE SEQUENCE</scope>
    <source>
        <strain evidence="1">JCM 12289</strain>
    </source>
</reference>
<name>A0AAV3SGF1_HALDO</name>
<dbReference type="GeneID" id="71761764"/>
<dbReference type="EMBL" id="CP095005">
    <property type="protein sequence ID" value="UOO93898.1"/>
    <property type="molecule type" value="Genomic_DNA"/>
</dbReference>
<gene>
    <name evidence="1" type="ORF">GCM10008985_20210</name>
    <name evidence="2" type="ORF">MUK72_07910</name>
</gene>